<dbReference type="EMBL" id="CAJJDM010000230">
    <property type="protein sequence ID" value="CAD8118048.1"/>
    <property type="molecule type" value="Genomic_DNA"/>
</dbReference>
<comment type="caution">
    <text evidence="1">The sequence shown here is derived from an EMBL/GenBank/DDBJ whole genome shotgun (WGS) entry which is preliminary data.</text>
</comment>
<accession>A0A8S1QQN5</accession>
<reference evidence="1" key="1">
    <citation type="submission" date="2021-01" db="EMBL/GenBank/DDBJ databases">
        <authorList>
            <consortium name="Genoscope - CEA"/>
            <person name="William W."/>
        </authorList>
    </citation>
    <scope>NUCLEOTIDE SEQUENCE</scope>
</reference>
<sequence>MPISRPIASKEIFQCLKNVYQNRDVEDFNHNQGYMKDKDMNENKIYICLNLIKRY</sequence>
<organism evidence="1 2">
    <name type="scientific">Paramecium primaurelia</name>
    <dbReference type="NCBI Taxonomy" id="5886"/>
    <lineage>
        <taxon>Eukaryota</taxon>
        <taxon>Sar</taxon>
        <taxon>Alveolata</taxon>
        <taxon>Ciliophora</taxon>
        <taxon>Intramacronucleata</taxon>
        <taxon>Oligohymenophorea</taxon>
        <taxon>Peniculida</taxon>
        <taxon>Parameciidae</taxon>
        <taxon>Paramecium</taxon>
    </lineage>
</organism>
<evidence type="ECO:0000313" key="1">
    <source>
        <dbReference type="EMBL" id="CAD8118048.1"/>
    </source>
</evidence>
<protein>
    <submittedName>
        <fullName evidence="1">Uncharacterized protein</fullName>
    </submittedName>
</protein>
<dbReference type="Proteomes" id="UP000688137">
    <property type="component" value="Unassembled WGS sequence"/>
</dbReference>
<name>A0A8S1QQN5_PARPR</name>
<proteinExistence type="predicted"/>
<gene>
    <name evidence="1" type="ORF">PPRIM_AZ9-3.1.T2210005</name>
</gene>
<keyword evidence="2" id="KW-1185">Reference proteome</keyword>
<evidence type="ECO:0000313" key="2">
    <source>
        <dbReference type="Proteomes" id="UP000688137"/>
    </source>
</evidence>
<dbReference type="AlphaFoldDB" id="A0A8S1QQN5"/>